<gene>
    <name evidence="2" type="ORF">WJX73_006172</name>
</gene>
<evidence type="ECO:0000256" key="1">
    <source>
        <dbReference type="SAM" id="MobiDB-lite"/>
    </source>
</evidence>
<dbReference type="PANTHER" id="PTHR31833">
    <property type="entry name" value="UPF0690 PROTEIN C1ORF52"/>
    <property type="match status" value="1"/>
</dbReference>
<dbReference type="AlphaFoldDB" id="A0AAW1P334"/>
<organism evidence="2 3">
    <name type="scientific">Symbiochloris irregularis</name>
    <dbReference type="NCBI Taxonomy" id="706552"/>
    <lineage>
        <taxon>Eukaryota</taxon>
        <taxon>Viridiplantae</taxon>
        <taxon>Chlorophyta</taxon>
        <taxon>core chlorophytes</taxon>
        <taxon>Trebouxiophyceae</taxon>
        <taxon>Trebouxiales</taxon>
        <taxon>Trebouxiaceae</taxon>
        <taxon>Symbiochloris</taxon>
    </lineage>
</organism>
<sequence length="176" mass="19997">MSRFKDDLDDLSDEESEDEPEAVKPKPIKKAKTGKDPDLAALESLGYKSGPSVLLVPETLAESSWEWGAGEKKEEVQESLAEREHNRAAANSAAEDAARQGHERQRQLAQMREAERAKARDSERAQHADAQQQRRESFQQREKRKRDMGQAKKAKNYVEEEKRQARNLGVYSGFDT</sequence>
<accession>A0AAW1P334</accession>
<evidence type="ECO:0000313" key="3">
    <source>
        <dbReference type="Proteomes" id="UP001465755"/>
    </source>
</evidence>
<keyword evidence="3" id="KW-1185">Reference proteome</keyword>
<evidence type="ECO:0000313" key="2">
    <source>
        <dbReference type="EMBL" id="KAK9804156.1"/>
    </source>
</evidence>
<reference evidence="2 3" key="1">
    <citation type="journal article" date="2024" name="Nat. Commun.">
        <title>Phylogenomics reveals the evolutionary origins of lichenization in chlorophyte algae.</title>
        <authorList>
            <person name="Puginier C."/>
            <person name="Libourel C."/>
            <person name="Otte J."/>
            <person name="Skaloud P."/>
            <person name="Haon M."/>
            <person name="Grisel S."/>
            <person name="Petersen M."/>
            <person name="Berrin J.G."/>
            <person name="Delaux P.M."/>
            <person name="Dal Grande F."/>
            <person name="Keller J."/>
        </authorList>
    </citation>
    <scope>NUCLEOTIDE SEQUENCE [LARGE SCALE GENOMIC DNA]</scope>
    <source>
        <strain evidence="2 3">SAG 2036</strain>
    </source>
</reference>
<name>A0AAW1P334_9CHLO</name>
<comment type="caution">
    <text evidence="2">The sequence shown here is derived from an EMBL/GenBank/DDBJ whole genome shotgun (WGS) entry which is preliminary data.</text>
</comment>
<feature type="compositionally biased region" description="Basic and acidic residues" evidence="1">
    <location>
        <begin position="69"/>
        <end position="87"/>
    </location>
</feature>
<dbReference type="PANTHER" id="PTHR31833:SF2">
    <property type="entry name" value="UPF0690 PROTEIN C1ORF52"/>
    <property type="match status" value="1"/>
</dbReference>
<protein>
    <submittedName>
        <fullName evidence="2">Uncharacterized protein</fullName>
    </submittedName>
</protein>
<feature type="compositionally biased region" description="Acidic residues" evidence="1">
    <location>
        <begin position="7"/>
        <end position="20"/>
    </location>
</feature>
<proteinExistence type="predicted"/>
<feature type="region of interest" description="Disordered" evidence="1">
    <location>
        <begin position="1"/>
        <end position="37"/>
    </location>
</feature>
<feature type="compositionally biased region" description="Basic and acidic residues" evidence="1">
    <location>
        <begin position="96"/>
        <end position="164"/>
    </location>
</feature>
<feature type="region of interest" description="Disordered" evidence="1">
    <location>
        <begin position="63"/>
        <end position="176"/>
    </location>
</feature>
<dbReference type="EMBL" id="JALJOQ010000052">
    <property type="protein sequence ID" value="KAK9804156.1"/>
    <property type="molecule type" value="Genomic_DNA"/>
</dbReference>
<dbReference type="Proteomes" id="UP001465755">
    <property type="component" value="Unassembled WGS sequence"/>
</dbReference>